<name>A0A4Q7W2A2_9BURK</name>
<comment type="caution">
    <text evidence="5">The sequence shown here is derived from an EMBL/GenBank/DDBJ whole genome shotgun (WGS) entry which is preliminary data.</text>
</comment>
<dbReference type="Pfam" id="PF08544">
    <property type="entry name" value="GHMP_kinases_C"/>
    <property type="match status" value="1"/>
</dbReference>
<dbReference type="InterPro" id="IPR020568">
    <property type="entry name" value="Ribosomal_Su5_D2-typ_SF"/>
</dbReference>
<sequence>MRNADCYSICIRLARIPAFNVPAIHSSPPTPIEPGREARSIEVRAPARLHLGFLDPGATLGRRFGSLGVVIDGPQTVVRLSWVDAAEDEVVATCLGATHELDRARAHLQRLRERLPLLRGRGAAAVPGGAHSALRLELAEALPAHAGLGSGTQLGLAIGRAYAELGGTGTSTADLARLLGRGSRSGVGIAGFDHGGLLLDGGPGPDGRPAPLISRIALPPFWRVLLVMDERIQGLSGPAEQQAIAALPPFPAAKAAEVCHEVLMRVLPGAADADFRAFANGITHVQQLLGGHFAAAQGGTAYTSPAVGRLLGWIENEAPALIDLPAAVGQSSWGPTGFAFVPNSGAADALLNAAREAGVLDPALRVSVVRTRSQGALVGLPNPAPRALHTA</sequence>
<dbReference type="GO" id="GO:0005524">
    <property type="term" value="F:ATP binding"/>
    <property type="evidence" value="ECO:0007669"/>
    <property type="project" value="InterPro"/>
</dbReference>
<feature type="domain" description="GHMP kinase C-terminal" evidence="4">
    <location>
        <begin position="295"/>
        <end position="358"/>
    </location>
</feature>
<keyword evidence="1" id="KW-0808">Transferase</keyword>
<gene>
    <name evidence="5" type="ORF">EV670_0758</name>
</gene>
<dbReference type="Proteomes" id="UP000293671">
    <property type="component" value="Unassembled WGS sequence"/>
</dbReference>
<dbReference type="InterPro" id="IPR006204">
    <property type="entry name" value="GHMP_kinase_N_dom"/>
</dbReference>
<protein>
    <submittedName>
        <fullName evidence="5">Beta-RFAP synthase</fullName>
    </submittedName>
</protein>
<dbReference type="GO" id="GO:0016301">
    <property type="term" value="F:kinase activity"/>
    <property type="evidence" value="ECO:0007669"/>
    <property type="project" value="UniProtKB-KW"/>
</dbReference>
<evidence type="ECO:0000313" key="6">
    <source>
        <dbReference type="Proteomes" id="UP000293671"/>
    </source>
</evidence>
<dbReference type="OrthoDB" id="1492801at2"/>
<accession>A0A4Q7W2A2</accession>
<dbReference type="EMBL" id="SHKP01000004">
    <property type="protein sequence ID" value="RZU02729.1"/>
    <property type="molecule type" value="Genomic_DNA"/>
</dbReference>
<organism evidence="5 6">
    <name type="scientific">Rivibacter subsaxonicus</name>
    <dbReference type="NCBI Taxonomy" id="457575"/>
    <lineage>
        <taxon>Bacteria</taxon>
        <taxon>Pseudomonadati</taxon>
        <taxon>Pseudomonadota</taxon>
        <taxon>Betaproteobacteria</taxon>
        <taxon>Burkholderiales</taxon>
        <taxon>Rivibacter</taxon>
    </lineage>
</organism>
<dbReference type="Gene3D" id="3.30.230.10">
    <property type="match status" value="1"/>
</dbReference>
<evidence type="ECO:0000256" key="1">
    <source>
        <dbReference type="ARBA" id="ARBA00022777"/>
    </source>
</evidence>
<feature type="coiled-coil region" evidence="2">
    <location>
        <begin position="94"/>
        <end position="121"/>
    </location>
</feature>
<dbReference type="Pfam" id="PF00288">
    <property type="entry name" value="GHMP_kinases_N"/>
    <property type="match status" value="1"/>
</dbReference>
<keyword evidence="2" id="KW-0175">Coiled coil</keyword>
<feature type="domain" description="GHMP kinase N-terminal" evidence="3">
    <location>
        <begin position="132"/>
        <end position="185"/>
    </location>
</feature>
<proteinExistence type="predicted"/>
<dbReference type="InterPro" id="IPR014721">
    <property type="entry name" value="Ribsml_uS5_D2-typ_fold_subgr"/>
</dbReference>
<evidence type="ECO:0000259" key="3">
    <source>
        <dbReference type="Pfam" id="PF00288"/>
    </source>
</evidence>
<dbReference type="NCBIfam" id="TIGR00144">
    <property type="entry name" value="beta_RFAP_syn"/>
    <property type="match status" value="1"/>
</dbReference>
<evidence type="ECO:0000256" key="2">
    <source>
        <dbReference type="SAM" id="Coils"/>
    </source>
</evidence>
<dbReference type="InterPro" id="IPR004422">
    <property type="entry name" value="RFAP_synthase"/>
</dbReference>
<evidence type="ECO:0000259" key="4">
    <source>
        <dbReference type="Pfam" id="PF08544"/>
    </source>
</evidence>
<dbReference type="AlphaFoldDB" id="A0A4Q7W2A2"/>
<dbReference type="InterPro" id="IPR013750">
    <property type="entry name" value="GHMP_kinase_C_dom"/>
</dbReference>
<dbReference type="SUPFAM" id="SSF54211">
    <property type="entry name" value="Ribosomal protein S5 domain 2-like"/>
    <property type="match status" value="1"/>
</dbReference>
<evidence type="ECO:0000313" key="5">
    <source>
        <dbReference type="EMBL" id="RZU02729.1"/>
    </source>
</evidence>
<reference evidence="5 6" key="1">
    <citation type="submission" date="2019-02" db="EMBL/GenBank/DDBJ databases">
        <title>Genomic Encyclopedia of Type Strains, Phase IV (KMG-IV): sequencing the most valuable type-strain genomes for metagenomic binning, comparative biology and taxonomic classification.</title>
        <authorList>
            <person name="Goeker M."/>
        </authorList>
    </citation>
    <scope>NUCLEOTIDE SEQUENCE [LARGE SCALE GENOMIC DNA]</scope>
    <source>
        <strain evidence="5 6">DSM 19570</strain>
    </source>
</reference>
<keyword evidence="1" id="KW-0418">Kinase</keyword>
<keyword evidence="6" id="KW-1185">Reference proteome</keyword>